<feature type="binding site" evidence="12">
    <location>
        <position position="229"/>
    </location>
    <ligand>
        <name>[4Fe-4S] cluster</name>
        <dbReference type="ChEBI" id="CHEBI:49883"/>
        <note>ligand shared between dimeric partners</note>
    </ligand>
</feature>
<comment type="subcellular location">
    <subcellularLocation>
        <location evidence="2">Cytoplasm</location>
        <location evidence="2">Cytoskeleton</location>
        <location evidence="2">Cilium axoneme</location>
    </subcellularLocation>
    <subcellularLocation>
        <location evidence="1">Cytoplasm</location>
        <location evidence="1">Cytoskeleton</location>
        <location evidence="1">Microtubule organizing center</location>
        <location evidence="1">Centrosome</location>
        <location evidence="1">Centriole</location>
    </subcellularLocation>
</comment>
<dbReference type="InterPro" id="IPR033756">
    <property type="entry name" value="YlxH/NBP35"/>
</dbReference>
<evidence type="ECO:0000256" key="10">
    <source>
        <dbReference type="ARBA" id="ARBA00053368"/>
    </source>
</evidence>
<evidence type="ECO:0000256" key="4">
    <source>
        <dbReference type="ARBA" id="ARBA00022490"/>
    </source>
</evidence>
<comment type="similarity">
    <text evidence="12">Belongs to the Mrp/NBP35 ATP-binding proteins family. NUBP2/CFD1 subfamily.</text>
</comment>
<evidence type="ECO:0000256" key="8">
    <source>
        <dbReference type="ARBA" id="ARBA00023004"/>
    </source>
</evidence>
<keyword evidence="7 12" id="KW-0067">ATP-binding</keyword>
<proteinExistence type="inferred from homology"/>
<evidence type="ECO:0000313" key="15">
    <source>
        <dbReference type="RefSeq" id="XP_032831990.1"/>
    </source>
</evidence>
<dbReference type="RefSeq" id="XP_032831990.1">
    <property type="nucleotide sequence ID" value="XM_032976099.1"/>
</dbReference>
<dbReference type="CTD" id="10101"/>
<dbReference type="GO" id="GO:0046872">
    <property type="term" value="F:metal ion binding"/>
    <property type="evidence" value="ECO:0007669"/>
    <property type="project" value="UniProtKB-KW"/>
</dbReference>
<evidence type="ECO:0000256" key="6">
    <source>
        <dbReference type="ARBA" id="ARBA00022741"/>
    </source>
</evidence>
<dbReference type="InterPro" id="IPR028600">
    <property type="entry name" value="NUBP2/Cfd1_eukaryotes"/>
</dbReference>
<sequence length="310" mass="32782">MRSPRGRSQTRASLFCVDFLLYIELLSHRDTVKEHDEGGLSGVRSVVLVLSGKGGVGKSTVSTQLALALRNAGQKVGLLDVDLCGPSVPRMLGLQGRAVHQCAAGWLPVYADAGRRLAVMSVSFLLRQADDAVVWRGPKKNAMIKQFVSDVLWGELDFLLVDTPPGTSDEHMAILESLRGRSPAGALLVTTPQEVSVGDVRRELTFCRKTGLKVLGIIENMSGFVCPHCSECSNVFSKGGGEALADEFGVPFLGCVPVELQLARCGEDGRSLLEASPESGAHQVLQAIAQRLIVDHGGGGGGVTASVAVP</sequence>
<evidence type="ECO:0000256" key="1">
    <source>
        <dbReference type="ARBA" id="ARBA00004114"/>
    </source>
</evidence>
<dbReference type="Pfam" id="PF10609">
    <property type="entry name" value="ParA"/>
    <property type="match status" value="1"/>
</dbReference>
<dbReference type="GO" id="GO:0005524">
    <property type="term" value="F:ATP binding"/>
    <property type="evidence" value="ECO:0007669"/>
    <property type="project" value="UniProtKB-KW"/>
</dbReference>
<evidence type="ECO:0000256" key="7">
    <source>
        <dbReference type="ARBA" id="ARBA00022840"/>
    </source>
</evidence>
<comment type="subunit">
    <text evidence="11">Heterotetramer of 2 NUBP1 and 2 NUBP2 chains. Interacts with KIFC1. Interacts with NUBP1.</text>
</comment>
<keyword evidence="14" id="KW-1185">Reference proteome</keyword>
<evidence type="ECO:0000256" key="9">
    <source>
        <dbReference type="ARBA" id="ARBA00023014"/>
    </source>
</evidence>
<dbReference type="HAMAP" id="MF_03039">
    <property type="entry name" value="NUBP2"/>
    <property type="match status" value="1"/>
</dbReference>
<keyword evidence="13" id="KW-0732">Signal</keyword>
<dbReference type="SUPFAM" id="SSF52540">
    <property type="entry name" value="P-loop containing nucleoside triphosphate hydrolases"/>
    <property type="match status" value="1"/>
</dbReference>
<keyword evidence="4 12" id="KW-0963">Cytoplasm</keyword>
<dbReference type="PANTHER" id="PTHR23264">
    <property type="entry name" value="NUCLEOTIDE-BINDING PROTEIN NBP35 YEAST -RELATED"/>
    <property type="match status" value="1"/>
</dbReference>
<dbReference type="InterPro" id="IPR019591">
    <property type="entry name" value="Mrp/NBP35_ATP-bd"/>
</dbReference>
<protein>
    <submittedName>
        <fullName evidence="15">Cytosolic Fe-S cluster assembly factor NUBP2 isoform X2</fullName>
    </submittedName>
</protein>
<evidence type="ECO:0000313" key="14">
    <source>
        <dbReference type="Proteomes" id="UP001318040"/>
    </source>
</evidence>
<evidence type="ECO:0000256" key="3">
    <source>
        <dbReference type="ARBA" id="ARBA00022485"/>
    </source>
</evidence>
<dbReference type="InterPro" id="IPR027417">
    <property type="entry name" value="P-loop_NTPase"/>
</dbReference>
<dbReference type="InterPro" id="IPR000808">
    <property type="entry name" value="Mrp-like_CS"/>
</dbReference>
<keyword evidence="8 12" id="KW-0408">Iron</keyword>
<dbReference type="GO" id="GO:0005814">
    <property type="term" value="C:centriole"/>
    <property type="evidence" value="ECO:0007669"/>
    <property type="project" value="UniProtKB-SubCell"/>
</dbReference>
<dbReference type="AlphaFoldDB" id="A0AAJ7UB48"/>
<dbReference type="GO" id="GO:0051539">
    <property type="term" value="F:4 iron, 4 sulfur cluster binding"/>
    <property type="evidence" value="ECO:0007669"/>
    <property type="project" value="UniProtKB-UniRule"/>
</dbReference>
<accession>A0AAJ7UB48</accession>
<keyword evidence="6 12" id="KW-0547">Nucleotide-binding</keyword>
<feature type="binding site" evidence="12">
    <location>
        <begin position="52"/>
        <end position="59"/>
    </location>
    <ligand>
        <name>ATP</name>
        <dbReference type="ChEBI" id="CHEBI:30616"/>
    </ligand>
</feature>
<dbReference type="PANTHER" id="PTHR23264:SF19">
    <property type="entry name" value="CYTOSOLIC FE-S CLUSTER ASSEMBLY FACTOR NUBP2"/>
    <property type="match status" value="1"/>
</dbReference>
<dbReference type="PROSITE" id="PS01215">
    <property type="entry name" value="MRP"/>
    <property type="match status" value="1"/>
</dbReference>
<comment type="function">
    <text evidence="10">Component of the cytosolic iron-sulfur (Fe/S) protein assembly (CIA) machinery. Required for maturation of extramitochondrial Fe-S proteins. The NUBP1-NUBP2 heterotetramer forms a Fe-S scaffold complex, mediating the de novo assembly of an Fe-S cluster and its transfer to target apoproteins. Negatively regulates cilium formation and structure.</text>
</comment>
<reference evidence="15" key="1">
    <citation type="submission" date="2025-08" db="UniProtKB">
        <authorList>
            <consortium name="RefSeq"/>
        </authorList>
    </citation>
    <scope>IDENTIFICATION</scope>
    <source>
        <tissue evidence="15">Sperm</tissue>
    </source>
</reference>
<evidence type="ECO:0000256" key="5">
    <source>
        <dbReference type="ARBA" id="ARBA00022723"/>
    </source>
</evidence>
<keyword evidence="3 12" id="KW-0004">4Fe-4S</keyword>
<feature type="chain" id="PRO_5042545245" evidence="13">
    <location>
        <begin position="29"/>
        <end position="310"/>
    </location>
</feature>
<keyword evidence="9 12" id="KW-0411">Iron-sulfur</keyword>
<feature type="signal peptide" evidence="13">
    <location>
        <begin position="1"/>
        <end position="28"/>
    </location>
</feature>
<comment type="cofactor">
    <cofactor evidence="12">
        <name>[4Fe-4S] cluster</name>
        <dbReference type="ChEBI" id="CHEBI:49883"/>
    </cofactor>
    <text evidence="12">Binds 4 [4Fe-4S] clusters per heterotetramer. Contains two stable clusters in the N-termini of NUBP1 and two labile, bridging clusters between subunits of the NUBP1-NUBP2 heterotetramer.</text>
</comment>
<dbReference type="Gene3D" id="3.40.50.300">
    <property type="entry name" value="P-loop containing nucleotide triphosphate hydrolases"/>
    <property type="match status" value="1"/>
</dbReference>
<dbReference type="GO" id="GO:0005930">
    <property type="term" value="C:axoneme"/>
    <property type="evidence" value="ECO:0007669"/>
    <property type="project" value="UniProtKB-SubCell"/>
</dbReference>
<dbReference type="GO" id="GO:0016226">
    <property type="term" value="P:iron-sulfur cluster assembly"/>
    <property type="evidence" value="ECO:0007669"/>
    <property type="project" value="UniProtKB-UniRule"/>
</dbReference>
<keyword evidence="5 12" id="KW-0479">Metal-binding</keyword>
<dbReference type="Proteomes" id="UP001318040">
    <property type="component" value="Chromosome 58"/>
</dbReference>
<dbReference type="HAMAP" id="MF_02040">
    <property type="entry name" value="Mrp_NBP35"/>
    <property type="match status" value="1"/>
</dbReference>
<dbReference type="FunFam" id="3.40.50.300:FF:000796">
    <property type="entry name" value="Cytosolic Fe-S cluster assembly factor NUBP2"/>
    <property type="match status" value="1"/>
</dbReference>
<name>A0AAJ7UB48_PETMA</name>
<dbReference type="GO" id="GO:0140663">
    <property type="term" value="F:ATP-dependent FeS chaperone activity"/>
    <property type="evidence" value="ECO:0007669"/>
    <property type="project" value="InterPro"/>
</dbReference>
<dbReference type="GO" id="GO:0005634">
    <property type="term" value="C:nucleus"/>
    <property type="evidence" value="ECO:0007669"/>
    <property type="project" value="UniProtKB-ARBA"/>
</dbReference>
<evidence type="ECO:0000256" key="2">
    <source>
        <dbReference type="ARBA" id="ARBA00004430"/>
    </source>
</evidence>
<evidence type="ECO:0000256" key="12">
    <source>
        <dbReference type="HAMAP-Rule" id="MF_03039"/>
    </source>
</evidence>
<gene>
    <name evidence="12 15" type="primary">NUBP2</name>
</gene>
<organism evidence="14 15">
    <name type="scientific">Petromyzon marinus</name>
    <name type="common">Sea lamprey</name>
    <dbReference type="NCBI Taxonomy" id="7757"/>
    <lineage>
        <taxon>Eukaryota</taxon>
        <taxon>Metazoa</taxon>
        <taxon>Chordata</taxon>
        <taxon>Craniata</taxon>
        <taxon>Vertebrata</taxon>
        <taxon>Cyclostomata</taxon>
        <taxon>Hyperoartia</taxon>
        <taxon>Petromyzontiformes</taxon>
        <taxon>Petromyzontidae</taxon>
        <taxon>Petromyzon</taxon>
    </lineage>
</organism>
<dbReference type="CDD" id="cd02037">
    <property type="entry name" value="Mrp_NBP35"/>
    <property type="match status" value="1"/>
</dbReference>
<feature type="binding site" evidence="12">
    <location>
        <position position="226"/>
    </location>
    <ligand>
        <name>[4Fe-4S] cluster</name>
        <dbReference type="ChEBI" id="CHEBI:49883"/>
        <note>ligand shared between dimeric partners</note>
    </ligand>
</feature>
<evidence type="ECO:0000256" key="11">
    <source>
        <dbReference type="ARBA" id="ARBA00065349"/>
    </source>
</evidence>
<dbReference type="GO" id="GO:0005829">
    <property type="term" value="C:cytosol"/>
    <property type="evidence" value="ECO:0007669"/>
    <property type="project" value="TreeGrafter"/>
</dbReference>
<evidence type="ECO:0000256" key="13">
    <source>
        <dbReference type="SAM" id="SignalP"/>
    </source>
</evidence>